<protein>
    <submittedName>
        <fullName evidence="2">Uncharacterized protein</fullName>
    </submittedName>
</protein>
<dbReference type="EMBL" id="JABSTR010000011">
    <property type="protein sequence ID" value="KAH9381583.1"/>
    <property type="molecule type" value="Genomic_DNA"/>
</dbReference>
<keyword evidence="1" id="KW-1133">Transmembrane helix</keyword>
<evidence type="ECO:0000256" key="1">
    <source>
        <dbReference type="SAM" id="Phobius"/>
    </source>
</evidence>
<evidence type="ECO:0000313" key="3">
    <source>
        <dbReference type="Proteomes" id="UP000821853"/>
    </source>
</evidence>
<sequence>MRHDTNKSQKTPEYFSDEAKAFHSAMNASRTRHKYTLFNISKMDQMMVRMSSLASRTNNVVGKHAVQSANTGCAKRGFTVFIFIKNFIFIINVFLLNALHYFHVLGGGKGDQLFRATILNYVAVPNKGTTLSKIC</sequence>
<accession>A0A9J6H494</accession>
<keyword evidence="1" id="KW-0472">Membrane</keyword>
<keyword evidence="1" id="KW-0812">Transmembrane</keyword>
<dbReference type="Proteomes" id="UP000821853">
    <property type="component" value="Chromosome 9"/>
</dbReference>
<proteinExistence type="predicted"/>
<reference evidence="2 3" key="1">
    <citation type="journal article" date="2020" name="Cell">
        <title>Large-Scale Comparative Analyses of Tick Genomes Elucidate Their Genetic Diversity and Vector Capacities.</title>
        <authorList>
            <consortium name="Tick Genome and Microbiome Consortium (TIGMIC)"/>
            <person name="Jia N."/>
            <person name="Wang J."/>
            <person name="Shi W."/>
            <person name="Du L."/>
            <person name="Sun Y."/>
            <person name="Zhan W."/>
            <person name="Jiang J.F."/>
            <person name="Wang Q."/>
            <person name="Zhang B."/>
            <person name="Ji P."/>
            <person name="Bell-Sakyi L."/>
            <person name="Cui X.M."/>
            <person name="Yuan T.T."/>
            <person name="Jiang B.G."/>
            <person name="Yang W.F."/>
            <person name="Lam T.T."/>
            <person name="Chang Q.C."/>
            <person name="Ding S.J."/>
            <person name="Wang X.J."/>
            <person name="Zhu J.G."/>
            <person name="Ruan X.D."/>
            <person name="Zhao L."/>
            <person name="Wei J.T."/>
            <person name="Ye R.Z."/>
            <person name="Que T.C."/>
            <person name="Du C.H."/>
            <person name="Zhou Y.H."/>
            <person name="Cheng J.X."/>
            <person name="Dai P.F."/>
            <person name="Guo W.B."/>
            <person name="Han X.H."/>
            <person name="Huang E.J."/>
            <person name="Li L.F."/>
            <person name="Wei W."/>
            <person name="Gao Y.C."/>
            <person name="Liu J.Z."/>
            <person name="Shao H.Z."/>
            <person name="Wang X."/>
            <person name="Wang C.C."/>
            <person name="Yang T.C."/>
            <person name="Huo Q.B."/>
            <person name="Li W."/>
            <person name="Chen H.Y."/>
            <person name="Chen S.E."/>
            <person name="Zhou L.G."/>
            <person name="Ni X.B."/>
            <person name="Tian J.H."/>
            <person name="Sheng Y."/>
            <person name="Liu T."/>
            <person name="Pan Y.S."/>
            <person name="Xia L.Y."/>
            <person name="Li J."/>
            <person name="Zhao F."/>
            <person name="Cao W.C."/>
        </authorList>
    </citation>
    <scope>NUCLEOTIDE SEQUENCE [LARGE SCALE GENOMIC DNA]</scope>
    <source>
        <strain evidence="2">HaeL-2018</strain>
    </source>
</reference>
<comment type="caution">
    <text evidence="2">The sequence shown here is derived from an EMBL/GenBank/DDBJ whole genome shotgun (WGS) entry which is preliminary data.</text>
</comment>
<dbReference type="VEuPathDB" id="VectorBase:HLOH_049774"/>
<name>A0A9J6H494_HAELO</name>
<dbReference type="AlphaFoldDB" id="A0A9J6H494"/>
<feature type="transmembrane region" description="Helical" evidence="1">
    <location>
        <begin position="78"/>
        <end position="102"/>
    </location>
</feature>
<evidence type="ECO:0000313" key="2">
    <source>
        <dbReference type="EMBL" id="KAH9381583.1"/>
    </source>
</evidence>
<organism evidence="2 3">
    <name type="scientific">Haemaphysalis longicornis</name>
    <name type="common">Bush tick</name>
    <dbReference type="NCBI Taxonomy" id="44386"/>
    <lineage>
        <taxon>Eukaryota</taxon>
        <taxon>Metazoa</taxon>
        <taxon>Ecdysozoa</taxon>
        <taxon>Arthropoda</taxon>
        <taxon>Chelicerata</taxon>
        <taxon>Arachnida</taxon>
        <taxon>Acari</taxon>
        <taxon>Parasitiformes</taxon>
        <taxon>Ixodida</taxon>
        <taxon>Ixodoidea</taxon>
        <taxon>Ixodidae</taxon>
        <taxon>Haemaphysalinae</taxon>
        <taxon>Haemaphysalis</taxon>
    </lineage>
</organism>
<gene>
    <name evidence="2" type="ORF">HPB48_005274</name>
</gene>
<keyword evidence="3" id="KW-1185">Reference proteome</keyword>